<dbReference type="Proteomes" id="UP000824540">
    <property type="component" value="Unassembled WGS sequence"/>
</dbReference>
<protein>
    <submittedName>
        <fullName evidence="1">Uncharacterized protein</fullName>
    </submittedName>
</protein>
<organism evidence="1 2">
    <name type="scientific">Albula glossodonta</name>
    <name type="common">roundjaw bonefish</name>
    <dbReference type="NCBI Taxonomy" id="121402"/>
    <lineage>
        <taxon>Eukaryota</taxon>
        <taxon>Metazoa</taxon>
        <taxon>Chordata</taxon>
        <taxon>Craniata</taxon>
        <taxon>Vertebrata</taxon>
        <taxon>Euteleostomi</taxon>
        <taxon>Actinopterygii</taxon>
        <taxon>Neopterygii</taxon>
        <taxon>Teleostei</taxon>
        <taxon>Albuliformes</taxon>
        <taxon>Albulidae</taxon>
        <taxon>Albula</taxon>
    </lineage>
</organism>
<reference evidence="1" key="1">
    <citation type="thesis" date="2021" institute="BYU ScholarsArchive" country="Provo, UT, USA">
        <title>Applications of and Algorithms for Genome Assembly and Genomic Analyses with an Emphasis on Marine Teleosts.</title>
        <authorList>
            <person name="Pickett B.D."/>
        </authorList>
    </citation>
    <scope>NUCLEOTIDE SEQUENCE</scope>
    <source>
        <strain evidence="1">HI-2016</strain>
    </source>
</reference>
<evidence type="ECO:0000313" key="2">
    <source>
        <dbReference type="Proteomes" id="UP000824540"/>
    </source>
</evidence>
<accession>A0A8T2MTL9</accession>
<dbReference type="EMBL" id="JAFBMS010000398">
    <property type="protein sequence ID" value="KAG9331013.1"/>
    <property type="molecule type" value="Genomic_DNA"/>
</dbReference>
<keyword evidence="2" id="KW-1185">Reference proteome</keyword>
<dbReference type="AlphaFoldDB" id="A0A8T2MTL9"/>
<evidence type="ECO:0000313" key="1">
    <source>
        <dbReference type="EMBL" id="KAG9331013.1"/>
    </source>
</evidence>
<gene>
    <name evidence="1" type="ORF">JZ751_020441</name>
</gene>
<proteinExistence type="predicted"/>
<name>A0A8T2MTL9_9TELE</name>
<comment type="caution">
    <text evidence="1">The sequence shown here is derived from an EMBL/GenBank/DDBJ whole genome shotgun (WGS) entry which is preliminary data.</text>
</comment>
<sequence>MFLHDAQREGGNALPINIHALWFTASPLSSLKYVNHTANVRRTNSKRSLNCFRIFFTGKRSILAGPSPAHPREDS</sequence>